<evidence type="ECO:0000256" key="1">
    <source>
        <dbReference type="SAM" id="MobiDB-lite"/>
    </source>
</evidence>
<dbReference type="InterPro" id="IPR039620">
    <property type="entry name" value="BKI1/MAKR1/3/4"/>
</dbReference>
<feature type="region of interest" description="Disordered" evidence="1">
    <location>
        <begin position="1"/>
        <end position="65"/>
    </location>
</feature>
<feature type="region of interest" description="Disordered" evidence="1">
    <location>
        <begin position="173"/>
        <end position="204"/>
    </location>
</feature>
<comment type="caution">
    <text evidence="2">The sequence shown here is derived from an EMBL/GenBank/DDBJ whole genome shotgun (WGS) entry which is preliminary data.</text>
</comment>
<sequence>METQENHKTNVQPTMHEVQQPTTPTSSPPPSSTSSPSHEFSFTTSLNPTTTTIKSPHPPPRPPFAATAIDLSPADEIFFHGHLLPLQVISHLDPISESSRSSTNSLDSCTFTLKDDLLYDHNHDHDHHDDDDVIIIDGHPEKSHVILEAKVRGKSRSLSHLFHKWRKFHHHGHDHVHDHHDHDHDEEDEYHDHDHDEHKQKTRKSKFDIVKRYMRLVKPLIPFSHKRATRDTDRFLRQPVMSFNSYSGSLRVRKMKKDSFMRGGMRRSEFSSAPVSISTSPANSGLLMAASGNITPTTINKNDGTVEELHAAIQAAIVYCKNSINAEEGEKEKVAENTVSELGFVGWV</sequence>
<dbReference type="Proteomes" id="UP001632038">
    <property type="component" value="Unassembled WGS sequence"/>
</dbReference>
<organism evidence="2 3">
    <name type="scientific">Castilleja foliolosa</name>
    <dbReference type="NCBI Taxonomy" id="1961234"/>
    <lineage>
        <taxon>Eukaryota</taxon>
        <taxon>Viridiplantae</taxon>
        <taxon>Streptophyta</taxon>
        <taxon>Embryophyta</taxon>
        <taxon>Tracheophyta</taxon>
        <taxon>Spermatophyta</taxon>
        <taxon>Magnoliopsida</taxon>
        <taxon>eudicotyledons</taxon>
        <taxon>Gunneridae</taxon>
        <taxon>Pentapetalae</taxon>
        <taxon>asterids</taxon>
        <taxon>lamiids</taxon>
        <taxon>Lamiales</taxon>
        <taxon>Orobanchaceae</taxon>
        <taxon>Pedicularideae</taxon>
        <taxon>Castillejinae</taxon>
        <taxon>Castilleja</taxon>
    </lineage>
</organism>
<name>A0ABD3BME8_9LAMI</name>
<feature type="compositionally biased region" description="Polar residues" evidence="1">
    <location>
        <begin position="9"/>
        <end position="20"/>
    </location>
</feature>
<evidence type="ECO:0000313" key="3">
    <source>
        <dbReference type="Proteomes" id="UP001632038"/>
    </source>
</evidence>
<protein>
    <submittedName>
        <fullName evidence="2">Uncharacterized protein</fullName>
    </submittedName>
</protein>
<evidence type="ECO:0000313" key="2">
    <source>
        <dbReference type="EMBL" id="KAL3617927.1"/>
    </source>
</evidence>
<dbReference type="PANTHER" id="PTHR33312:SF19">
    <property type="entry name" value="BRI1 KINASE INHIBITOR 1"/>
    <property type="match status" value="1"/>
</dbReference>
<reference evidence="3" key="1">
    <citation type="journal article" date="2024" name="IScience">
        <title>Strigolactones Initiate the Formation of Haustorium-like Structures in Castilleja.</title>
        <authorList>
            <person name="Buerger M."/>
            <person name="Peterson D."/>
            <person name="Chory J."/>
        </authorList>
    </citation>
    <scope>NUCLEOTIDE SEQUENCE [LARGE SCALE GENOMIC DNA]</scope>
</reference>
<accession>A0ABD3BME8</accession>
<dbReference type="AlphaFoldDB" id="A0ABD3BME8"/>
<gene>
    <name evidence="2" type="ORF">CASFOL_038248</name>
</gene>
<proteinExistence type="predicted"/>
<feature type="compositionally biased region" description="Basic and acidic residues" evidence="1">
    <location>
        <begin position="190"/>
        <end position="204"/>
    </location>
</feature>
<feature type="compositionally biased region" description="Low complexity" evidence="1">
    <location>
        <begin position="32"/>
        <end position="52"/>
    </location>
</feature>
<keyword evidence="3" id="KW-1185">Reference proteome</keyword>
<dbReference type="EMBL" id="JAVIJP010000081">
    <property type="protein sequence ID" value="KAL3617927.1"/>
    <property type="molecule type" value="Genomic_DNA"/>
</dbReference>
<dbReference type="PANTHER" id="PTHR33312">
    <property type="entry name" value="MEMBRANE-ASSOCIATED KINASE REGULATOR 4-RELATED"/>
    <property type="match status" value="1"/>
</dbReference>